<organism evidence="1 2">
    <name type="scientific">Persea americana</name>
    <name type="common">Avocado</name>
    <dbReference type="NCBI Taxonomy" id="3435"/>
    <lineage>
        <taxon>Eukaryota</taxon>
        <taxon>Viridiplantae</taxon>
        <taxon>Streptophyta</taxon>
        <taxon>Embryophyta</taxon>
        <taxon>Tracheophyta</taxon>
        <taxon>Spermatophyta</taxon>
        <taxon>Magnoliopsida</taxon>
        <taxon>Magnoliidae</taxon>
        <taxon>Laurales</taxon>
        <taxon>Lauraceae</taxon>
        <taxon>Persea</taxon>
    </lineage>
</organism>
<dbReference type="Proteomes" id="UP001234297">
    <property type="component" value="Chromosome 12"/>
</dbReference>
<evidence type="ECO:0000313" key="2">
    <source>
        <dbReference type="Proteomes" id="UP001234297"/>
    </source>
</evidence>
<accession>A0ACC2K4I3</accession>
<dbReference type="EMBL" id="CM056820">
    <property type="protein sequence ID" value="KAJ8616006.1"/>
    <property type="molecule type" value="Genomic_DNA"/>
</dbReference>
<evidence type="ECO:0000313" key="1">
    <source>
        <dbReference type="EMBL" id="KAJ8616006.1"/>
    </source>
</evidence>
<proteinExistence type="predicted"/>
<comment type="caution">
    <text evidence="1">The sequence shown here is derived from an EMBL/GenBank/DDBJ whole genome shotgun (WGS) entry which is preliminary data.</text>
</comment>
<name>A0ACC2K4I3_PERAE</name>
<gene>
    <name evidence="1" type="ORF">MRB53_035378</name>
</gene>
<sequence>MPAFIIYHNHSSWDSAASTHHVGQQIGTLQIKWGNESSFPSSFPLTLGSTRSLLDNSISLPLSLRTNKEKESSLDRRKKTNSSFKIAEFHAIPHDQLKFRKGFGRSGHDLPSSSSSDAPAPSPDSGGDSPPPDAPSPSPPATPSPAPSSGSPAPFPSPDASPPAPEAPGPAPVSTPSPAPVPAPNGGSDDGPQDISGGSNESSSRGLKAGQKAGIALGVIVGVGIVGVGGFVYKKRQENIRRSRYGYAARGELL</sequence>
<keyword evidence="2" id="KW-1185">Reference proteome</keyword>
<reference evidence="1 2" key="1">
    <citation type="journal article" date="2022" name="Hortic Res">
        <title>A haplotype resolved chromosomal level avocado genome allows analysis of novel avocado genes.</title>
        <authorList>
            <person name="Nath O."/>
            <person name="Fletcher S.J."/>
            <person name="Hayward A."/>
            <person name="Shaw L.M."/>
            <person name="Masouleh A.K."/>
            <person name="Furtado A."/>
            <person name="Henry R.J."/>
            <person name="Mitter N."/>
        </authorList>
    </citation>
    <scope>NUCLEOTIDE SEQUENCE [LARGE SCALE GENOMIC DNA]</scope>
    <source>
        <strain evidence="2">cv. Hass</strain>
    </source>
</reference>
<protein>
    <submittedName>
        <fullName evidence="1">Uncharacterized protein</fullName>
    </submittedName>
</protein>